<gene>
    <name evidence="1" type="ORF">LTS18_003405</name>
</gene>
<organism evidence="1 2">
    <name type="scientific">Coniosporium uncinatum</name>
    <dbReference type="NCBI Taxonomy" id="93489"/>
    <lineage>
        <taxon>Eukaryota</taxon>
        <taxon>Fungi</taxon>
        <taxon>Dikarya</taxon>
        <taxon>Ascomycota</taxon>
        <taxon>Pezizomycotina</taxon>
        <taxon>Dothideomycetes</taxon>
        <taxon>Dothideomycetes incertae sedis</taxon>
        <taxon>Coniosporium</taxon>
    </lineage>
</organism>
<keyword evidence="2" id="KW-1185">Reference proteome</keyword>
<dbReference type="Proteomes" id="UP001186974">
    <property type="component" value="Unassembled WGS sequence"/>
</dbReference>
<accession>A0ACC3DTD6</accession>
<name>A0ACC3DTD6_9PEZI</name>
<reference evidence="1" key="1">
    <citation type="submission" date="2024-09" db="EMBL/GenBank/DDBJ databases">
        <title>Black Yeasts Isolated from many extreme environments.</title>
        <authorList>
            <person name="Coleine C."/>
            <person name="Stajich J.E."/>
            <person name="Selbmann L."/>
        </authorList>
    </citation>
    <scope>NUCLEOTIDE SEQUENCE</scope>
    <source>
        <strain evidence="1">CCFEE 5737</strain>
    </source>
</reference>
<comment type="caution">
    <text evidence="1">The sequence shown here is derived from an EMBL/GenBank/DDBJ whole genome shotgun (WGS) entry which is preliminary data.</text>
</comment>
<evidence type="ECO:0000313" key="2">
    <source>
        <dbReference type="Proteomes" id="UP001186974"/>
    </source>
</evidence>
<protein>
    <submittedName>
        <fullName evidence="1">Uncharacterized protein</fullName>
    </submittedName>
</protein>
<sequence length="109" mass="12113">MCIVHAPKNAKYVALSYVWEAKHSPDVTAASKNDHPSGHHFERTIQDALVATKSLGYRYLWVDKYCIDQNNAAEKHDQISQMDTVYEAADMTIIASAGHNAHCELPGIS</sequence>
<feature type="non-terminal residue" evidence="1">
    <location>
        <position position="109"/>
    </location>
</feature>
<evidence type="ECO:0000313" key="1">
    <source>
        <dbReference type="EMBL" id="KAK3079999.1"/>
    </source>
</evidence>
<proteinExistence type="predicted"/>
<dbReference type="EMBL" id="JAWDJW010000803">
    <property type="protein sequence ID" value="KAK3079999.1"/>
    <property type="molecule type" value="Genomic_DNA"/>
</dbReference>